<evidence type="ECO:0000313" key="6">
    <source>
        <dbReference type="EMBL" id="WVZ07144.1"/>
    </source>
</evidence>
<dbReference type="SUPFAM" id="SSF51735">
    <property type="entry name" value="NAD(P)-binding Rossmann-fold domains"/>
    <property type="match status" value="1"/>
</dbReference>
<keyword evidence="7" id="KW-1185">Reference proteome</keyword>
<keyword evidence="4" id="KW-0472">Membrane</keyword>
<dbReference type="PANTHER" id="PTHR44573">
    <property type="entry name" value="NADPH-DEPENDENT ALKENAL/ONE OXIDOREDUCTASE, CHLOROPLASTIC"/>
    <property type="match status" value="1"/>
</dbReference>
<dbReference type="InterPro" id="IPR002364">
    <property type="entry name" value="Quin_OxRdtase/zeta-crystal_CS"/>
</dbReference>
<evidence type="ECO:0000313" key="7">
    <source>
        <dbReference type="Proteomes" id="UP001374535"/>
    </source>
</evidence>
<dbReference type="Pfam" id="PF08240">
    <property type="entry name" value="ADH_N"/>
    <property type="match status" value="1"/>
</dbReference>
<dbReference type="SUPFAM" id="SSF50129">
    <property type="entry name" value="GroES-like"/>
    <property type="match status" value="1"/>
</dbReference>
<dbReference type="InterPro" id="IPR036291">
    <property type="entry name" value="NAD(P)-bd_dom_sf"/>
</dbReference>
<dbReference type="InterPro" id="IPR044626">
    <property type="entry name" value="AOR-like"/>
</dbReference>
<dbReference type="Gene3D" id="3.40.50.720">
    <property type="entry name" value="NAD(P)-binding Rossmann-like Domain"/>
    <property type="match status" value="1"/>
</dbReference>
<organism evidence="6 7">
    <name type="scientific">Vigna mungo</name>
    <name type="common">Black gram</name>
    <name type="synonym">Phaseolus mungo</name>
    <dbReference type="NCBI Taxonomy" id="3915"/>
    <lineage>
        <taxon>Eukaryota</taxon>
        <taxon>Viridiplantae</taxon>
        <taxon>Streptophyta</taxon>
        <taxon>Embryophyta</taxon>
        <taxon>Tracheophyta</taxon>
        <taxon>Spermatophyta</taxon>
        <taxon>Magnoliopsida</taxon>
        <taxon>eudicotyledons</taxon>
        <taxon>Gunneridae</taxon>
        <taxon>Pentapetalae</taxon>
        <taxon>rosids</taxon>
        <taxon>fabids</taxon>
        <taxon>Fabales</taxon>
        <taxon>Fabaceae</taxon>
        <taxon>Papilionoideae</taxon>
        <taxon>50 kb inversion clade</taxon>
        <taxon>NPAAA clade</taxon>
        <taxon>indigoferoid/millettioid clade</taxon>
        <taxon>Phaseoleae</taxon>
        <taxon>Vigna</taxon>
    </lineage>
</organism>
<dbReference type="PROSITE" id="PS01162">
    <property type="entry name" value="QOR_ZETA_CRYSTAL"/>
    <property type="match status" value="1"/>
</dbReference>
<dbReference type="AlphaFoldDB" id="A0AAQ3RWG2"/>
<evidence type="ECO:0000256" key="3">
    <source>
        <dbReference type="ARBA" id="ARBA00023027"/>
    </source>
</evidence>
<dbReference type="Gene3D" id="3.90.180.10">
    <property type="entry name" value="Medium-chain alcohol dehydrogenases, catalytic domain"/>
    <property type="match status" value="1"/>
</dbReference>
<proteinExistence type="inferred from homology"/>
<accession>A0AAQ3RWG2</accession>
<feature type="transmembrane region" description="Helical" evidence="4">
    <location>
        <begin position="383"/>
        <end position="403"/>
    </location>
</feature>
<dbReference type="InterPro" id="IPR011032">
    <property type="entry name" value="GroES-like_sf"/>
</dbReference>
<dbReference type="Proteomes" id="UP001374535">
    <property type="component" value="Chromosome 6"/>
</dbReference>
<comment type="similarity">
    <text evidence="1">Belongs to the zinc-containing alcohol dehydrogenase family. Quinone oxidoreductase subfamily.</text>
</comment>
<dbReference type="Pfam" id="PF13602">
    <property type="entry name" value="ADH_zinc_N_2"/>
    <property type="match status" value="1"/>
</dbReference>
<sequence>AYLQFKDVPNIIVLDYNPFTTTKNTDPSKKMGKTSRILLENRLHASSTLKYLYLHNTMTSIPFHMRAWIYSEYGNIEEVLKFDPNVPTPHLMENQVLIKVVAAAINPVDYKRALGHFKDIDSPLPTAPGYDVAGVVVKVGNQVKKFKVGDEVYGDINEITLDHPKTIGTLAEYTAAEEKVLAHKPSNLSFVEAASLPLAIITAYQGLETAQFSAGKSILVLGGAGGVGSLVIQIAKHIFGASKIAATGSTGKLELLRNLGADLPIDYTKENFEELAGKFDVVYDAVGQSKRALKGVKEGGKVVTIVAPATPPAIPFLLTSDGDLLEKLRPYLESGKVKPILDPKSPFPFSQTVEAFSYLKTNRATGKWSYIPFHNMHACMPNFSLALSLFYFAYLLFHIIMSFA</sequence>
<protein>
    <recommendedName>
        <fullName evidence="5">Enoyl reductase (ER) domain-containing protein</fullName>
    </recommendedName>
</protein>
<dbReference type="InterPro" id="IPR013154">
    <property type="entry name" value="ADH-like_N"/>
</dbReference>
<name>A0AAQ3RWG2_VIGMU</name>
<dbReference type="PANTHER" id="PTHR44573:SF5">
    <property type="entry name" value="2-METHYLENE-FURAN-3-ONE REDUCTASE-RELATED"/>
    <property type="match status" value="1"/>
</dbReference>
<feature type="domain" description="Enoyl reductase (ER)" evidence="5">
    <location>
        <begin position="74"/>
        <end position="367"/>
    </location>
</feature>
<feature type="non-terminal residue" evidence="6">
    <location>
        <position position="1"/>
    </location>
</feature>
<dbReference type="EMBL" id="CP144695">
    <property type="protein sequence ID" value="WVZ07144.1"/>
    <property type="molecule type" value="Genomic_DNA"/>
</dbReference>
<reference evidence="6 7" key="1">
    <citation type="journal article" date="2023" name="Life. Sci Alliance">
        <title>Evolutionary insights into 3D genome organization and epigenetic landscape of Vigna mungo.</title>
        <authorList>
            <person name="Junaid A."/>
            <person name="Singh B."/>
            <person name="Bhatia S."/>
        </authorList>
    </citation>
    <scope>NUCLEOTIDE SEQUENCE [LARGE SCALE GENOMIC DNA]</scope>
    <source>
        <strain evidence="6">Urdbean</strain>
    </source>
</reference>
<evidence type="ECO:0000259" key="5">
    <source>
        <dbReference type="SMART" id="SM00829"/>
    </source>
</evidence>
<evidence type="ECO:0000256" key="4">
    <source>
        <dbReference type="SAM" id="Phobius"/>
    </source>
</evidence>
<keyword evidence="4" id="KW-1133">Transmembrane helix</keyword>
<dbReference type="GO" id="GO:0008270">
    <property type="term" value="F:zinc ion binding"/>
    <property type="evidence" value="ECO:0007669"/>
    <property type="project" value="InterPro"/>
</dbReference>
<keyword evidence="3" id="KW-0520">NAD</keyword>
<gene>
    <name evidence="6" type="ORF">V8G54_020490</name>
</gene>
<dbReference type="InterPro" id="IPR020843">
    <property type="entry name" value="ER"/>
</dbReference>
<evidence type="ECO:0000256" key="2">
    <source>
        <dbReference type="ARBA" id="ARBA00023002"/>
    </source>
</evidence>
<dbReference type="SMART" id="SM00829">
    <property type="entry name" value="PKS_ER"/>
    <property type="match status" value="1"/>
</dbReference>
<keyword evidence="4" id="KW-0812">Transmembrane</keyword>
<dbReference type="GO" id="GO:0016628">
    <property type="term" value="F:oxidoreductase activity, acting on the CH-CH group of donors, NAD or NADP as acceptor"/>
    <property type="evidence" value="ECO:0007669"/>
    <property type="project" value="InterPro"/>
</dbReference>
<evidence type="ECO:0000256" key="1">
    <source>
        <dbReference type="ARBA" id="ARBA00010371"/>
    </source>
</evidence>
<dbReference type="CDD" id="cd05289">
    <property type="entry name" value="MDR_like_2"/>
    <property type="match status" value="1"/>
</dbReference>
<keyword evidence="2" id="KW-0560">Oxidoreductase</keyword>